<gene>
    <name evidence="15" type="ORF">LPLAT_LOCUS694</name>
</gene>
<dbReference type="Gene3D" id="1.10.238.20">
    <property type="entry name" value="Pheromone/general odorant binding protein domain"/>
    <property type="match status" value="1"/>
</dbReference>
<dbReference type="AlphaFoldDB" id="A0AAV2N4A2"/>
<evidence type="ECO:0000256" key="11">
    <source>
        <dbReference type="ARBA" id="ARBA00023157"/>
    </source>
</evidence>
<organism evidence="15 16">
    <name type="scientific">Lasius platythorax</name>
    <dbReference type="NCBI Taxonomy" id="488582"/>
    <lineage>
        <taxon>Eukaryota</taxon>
        <taxon>Metazoa</taxon>
        <taxon>Ecdysozoa</taxon>
        <taxon>Arthropoda</taxon>
        <taxon>Hexapoda</taxon>
        <taxon>Insecta</taxon>
        <taxon>Pterygota</taxon>
        <taxon>Neoptera</taxon>
        <taxon>Endopterygota</taxon>
        <taxon>Hymenoptera</taxon>
        <taxon>Apocrita</taxon>
        <taxon>Aculeata</taxon>
        <taxon>Formicoidea</taxon>
        <taxon>Formicidae</taxon>
        <taxon>Formicinae</taxon>
        <taxon>Lasius</taxon>
        <taxon>Lasius</taxon>
    </lineage>
</organism>
<keyword evidence="6" id="KW-0589">Pheromone response</keyword>
<evidence type="ECO:0000313" key="16">
    <source>
        <dbReference type="Proteomes" id="UP001497644"/>
    </source>
</evidence>
<dbReference type="GO" id="GO:0019236">
    <property type="term" value="P:response to pheromone"/>
    <property type="evidence" value="ECO:0007669"/>
    <property type="project" value="UniProtKB-KW"/>
</dbReference>
<evidence type="ECO:0000256" key="5">
    <source>
        <dbReference type="ARBA" id="ARBA00022448"/>
    </source>
</evidence>
<evidence type="ECO:0000256" key="14">
    <source>
        <dbReference type="SAM" id="SignalP"/>
    </source>
</evidence>
<evidence type="ECO:0000256" key="12">
    <source>
        <dbReference type="ARBA" id="ARBA00024844"/>
    </source>
</evidence>
<name>A0AAV2N4A2_9HYME</name>
<dbReference type="SMART" id="SM00708">
    <property type="entry name" value="PhBP"/>
    <property type="match status" value="1"/>
</dbReference>
<dbReference type="Pfam" id="PF01395">
    <property type="entry name" value="PBP_GOBP"/>
    <property type="match status" value="1"/>
</dbReference>
<keyword evidence="7" id="KW-0964">Secreted</keyword>
<evidence type="ECO:0000256" key="10">
    <source>
        <dbReference type="ARBA" id="ARBA00023106"/>
    </source>
</evidence>
<comment type="subunit">
    <text evidence="3">Homodimer.</text>
</comment>
<evidence type="ECO:0000256" key="4">
    <source>
        <dbReference type="ARBA" id="ARBA00018422"/>
    </source>
</evidence>
<evidence type="ECO:0000256" key="1">
    <source>
        <dbReference type="ARBA" id="ARBA00004613"/>
    </source>
</evidence>
<dbReference type="CDD" id="cd23992">
    <property type="entry name" value="PBP_GOBP"/>
    <property type="match status" value="1"/>
</dbReference>
<evidence type="ECO:0000256" key="2">
    <source>
        <dbReference type="ARBA" id="ARBA00008098"/>
    </source>
</evidence>
<dbReference type="GO" id="GO:0035176">
    <property type="term" value="P:social behavior"/>
    <property type="evidence" value="ECO:0007669"/>
    <property type="project" value="InterPro"/>
</dbReference>
<keyword evidence="8" id="KW-0085">Behavior</keyword>
<dbReference type="GO" id="GO:0005615">
    <property type="term" value="C:extracellular space"/>
    <property type="evidence" value="ECO:0007669"/>
    <property type="project" value="InterPro"/>
</dbReference>
<keyword evidence="16" id="KW-1185">Reference proteome</keyword>
<dbReference type="EMBL" id="OZ034824">
    <property type="protein sequence ID" value="CAL1673908.1"/>
    <property type="molecule type" value="Genomic_DNA"/>
</dbReference>
<proteinExistence type="inferred from homology"/>
<feature type="signal peptide" evidence="14">
    <location>
        <begin position="1"/>
        <end position="18"/>
    </location>
</feature>
<evidence type="ECO:0000256" key="13">
    <source>
        <dbReference type="ARBA" id="ARBA00032377"/>
    </source>
</evidence>
<dbReference type="InterPro" id="IPR006170">
    <property type="entry name" value="PBP/GOBP"/>
</dbReference>
<protein>
    <recommendedName>
        <fullName evidence="4">Pheromone-binding protein Gp-9</fullName>
    </recommendedName>
    <alternativeName>
        <fullName evidence="13">Putative odorant-binding protein Gp-9</fullName>
    </alternativeName>
</protein>
<dbReference type="PRINTS" id="PR02007">
    <property type="entry name" value="ODORANTBPGP9"/>
</dbReference>
<evidence type="ECO:0000256" key="9">
    <source>
        <dbReference type="ARBA" id="ARBA00022729"/>
    </source>
</evidence>
<dbReference type="InterPro" id="IPR022354">
    <property type="entry name" value="Pheromone-bd_protein_Gp-9"/>
</dbReference>
<dbReference type="GO" id="GO:0005550">
    <property type="term" value="F:pheromone binding"/>
    <property type="evidence" value="ECO:0007669"/>
    <property type="project" value="UniProtKB-KW"/>
</dbReference>
<comment type="subcellular location">
    <subcellularLocation>
        <location evidence="1">Secreted</location>
    </subcellularLocation>
</comment>
<dbReference type="InterPro" id="IPR036728">
    <property type="entry name" value="PBP_GOBP_sf"/>
</dbReference>
<feature type="chain" id="PRO_5043337612" description="Pheromone-binding protein Gp-9" evidence="14">
    <location>
        <begin position="19"/>
        <end position="146"/>
    </location>
</feature>
<sequence length="146" mass="16641">MTRGFYVIVFALIPAILASIPNVDRKVGSKHKDYSTCLTETDTTENDIYTIGDIINDRYNQSENQEKVRKNGCLIHCLLKKENVIEESEFNIEKMHTEFTKKTNAQPGDNAYKALDDCIEKVKDITDKCEKSLALVACYIKAETRL</sequence>
<dbReference type="SUPFAM" id="SSF47565">
    <property type="entry name" value="Insect pheromone/odorant-binding proteins"/>
    <property type="match status" value="1"/>
</dbReference>
<evidence type="ECO:0000256" key="7">
    <source>
        <dbReference type="ARBA" id="ARBA00022525"/>
    </source>
</evidence>
<evidence type="ECO:0000313" key="15">
    <source>
        <dbReference type="EMBL" id="CAL1673908.1"/>
    </source>
</evidence>
<keyword evidence="11" id="KW-1015">Disulfide bond</keyword>
<keyword evidence="5" id="KW-0813">Transport</keyword>
<reference evidence="15 16" key="1">
    <citation type="submission" date="2024-04" db="EMBL/GenBank/DDBJ databases">
        <authorList>
            <consortium name="Molecular Ecology Group"/>
        </authorList>
    </citation>
    <scope>NUCLEOTIDE SEQUENCE [LARGE SCALE GENOMIC DNA]</scope>
</reference>
<keyword evidence="9 14" id="KW-0732">Signal</keyword>
<accession>A0AAV2N4A2</accession>
<comment type="similarity">
    <text evidence="2">Belongs to the PBP/GOBP family.</text>
</comment>
<comment type="function">
    <text evidence="12">Colony queen number, a major feature of social organization, is associated with worker genotype for Gp-9. Colonies are headed by either a single reproductive queen (monogyne form) or multiple queens (polygyne form). Differences in worker Gp-9 genotypes between social forms may cause differences in workers' abilities to recognize queens and regulate their numbers.</text>
</comment>
<keyword evidence="10" id="KW-0590">Pheromone-binding</keyword>
<evidence type="ECO:0000256" key="3">
    <source>
        <dbReference type="ARBA" id="ARBA00011738"/>
    </source>
</evidence>
<evidence type="ECO:0000256" key="8">
    <source>
        <dbReference type="ARBA" id="ARBA00022610"/>
    </source>
</evidence>
<dbReference type="Proteomes" id="UP001497644">
    <property type="component" value="Chromosome 1"/>
</dbReference>
<evidence type="ECO:0000256" key="6">
    <source>
        <dbReference type="ARBA" id="ARBA00022507"/>
    </source>
</evidence>